<accession>A0AAD6PN53</accession>
<evidence type="ECO:0000313" key="2">
    <source>
        <dbReference type="Proteomes" id="UP001164929"/>
    </source>
</evidence>
<comment type="caution">
    <text evidence="1">The sequence shown here is derived from an EMBL/GenBank/DDBJ whole genome shotgun (WGS) entry which is preliminary data.</text>
</comment>
<gene>
    <name evidence="1" type="ORF">NC653_040518</name>
</gene>
<protein>
    <submittedName>
        <fullName evidence="1">Uncharacterized protein</fullName>
    </submittedName>
</protein>
<dbReference type="Proteomes" id="UP001164929">
    <property type="component" value="Chromosome 19"/>
</dbReference>
<organism evidence="1 2">
    <name type="scientific">Populus alba x Populus x berolinensis</name>
    <dbReference type="NCBI Taxonomy" id="444605"/>
    <lineage>
        <taxon>Eukaryota</taxon>
        <taxon>Viridiplantae</taxon>
        <taxon>Streptophyta</taxon>
        <taxon>Embryophyta</taxon>
        <taxon>Tracheophyta</taxon>
        <taxon>Spermatophyta</taxon>
        <taxon>Magnoliopsida</taxon>
        <taxon>eudicotyledons</taxon>
        <taxon>Gunneridae</taxon>
        <taxon>Pentapetalae</taxon>
        <taxon>rosids</taxon>
        <taxon>fabids</taxon>
        <taxon>Malpighiales</taxon>
        <taxon>Salicaceae</taxon>
        <taxon>Saliceae</taxon>
        <taxon>Populus</taxon>
    </lineage>
</organism>
<reference evidence="1" key="1">
    <citation type="journal article" date="2023" name="Mol. Ecol. Resour.">
        <title>Chromosome-level genome assembly of a triploid poplar Populus alba 'Berolinensis'.</title>
        <authorList>
            <person name="Chen S."/>
            <person name="Yu Y."/>
            <person name="Wang X."/>
            <person name="Wang S."/>
            <person name="Zhang T."/>
            <person name="Zhou Y."/>
            <person name="He R."/>
            <person name="Meng N."/>
            <person name="Wang Y."/>
            <person name="Liu W."/>
            <person name="Liu Z."/>
            <person name="Liu J."/>
            <person name="Guo Q."/>
            <person name="Huang H."/>
            <person name="Sederoff R.R."/>
            <person name="Wang G."/>
            <person name="Qu G."/>
            <person name="Chen S."/>
        </authorList>
    </citation>
    <scope>NUCLEOTIDE SEQUENCE</scope>
    <source>
        <strain evidence="1">SC-2020</strain>
    </source>
</reference>
<name>A0AAD6PN53_9ROSI</name>
<keyword evidence="2" id="KW-1185">Reference proteome</keyword>
<sequence>MTRKRGDAEPTDGYANTAAASLVRAKDGNGFVKWYLLAGECEEDVPVALISFHGCSLDGKVKMTSETAHIRPHTCYTKIHVQGLDQDVPRVKKRNSETLNKTTGDSVNLYMLRWKVHIERKRLLADYGPTEVTFNGKFGKSITIQNFLWKWLLVQEEKRKMVASAFGKDQSGGSATRLTVEDLKYLFMV</sequence>
<proteinExistence type="predicted"/>
<dbReference type="AlphaFoldDB" id="A0AAD6PN53"/>
<dbReference type="EMBL" id="JAQIZT010000019">
    <property type="protein sequence ID" value="KAJ6951162.1"/>
    <property type="molecule type" value="Genomic_DNA"/>
</dbReference>
<evidence type="ECO:0000313" key="1">
    <source>
        <dbReference type="EMBL" id="KAJ6951162.1"/>
    </source>
</evidence>